<feature type="compositionally biased region" description="Acidic residues" evidence="1">
    <location>
        <begin position="36"/>
        <end position="45"/>
    </location>
</feature>
<reference evidence="2 3" key="1">
    <citation type="submission" date="2020-04" db="EMBL/GenBank/DDBJ databases">
        <title>Plant Genome Project.</title>
        <authorList>
            <person name="Zhang R.-G."/>
        </authorList>
    </citation>
    <scope>NUCLEOTIDE SEQUENCE [LARGE SCALE GENOMIC DNA]</scope>
    <source>
        <strain evidence="2">YNK0</strain>
        <tissue evidence="2">Leaf</tissue>
    </source>
</reference>
<dbReference type="Proteomes" id="UP000655225">
    <property type="component" value="Unassembled WGS sequence"/>
</dbReference>
<protein>
    <submittedName>
        <fullName evidence="2">Uncharacterized protein</fullName>
    </submittedName>
</protein>
<comment type="caution">
    <text evidence="2">The sequence shown here is derived from an EMBL/GenBank/DDBJ whole genome shotgun (WGS) entry which is preliminary data.</text>
</comment>
<evidence type="ECO:0000313" key="2">
    <source>
        <dbReference type="EMBL" id="KAF8394688.1"/>
    </source>
</evidence>
<feature type="compositionally biased region" description="Basic and acidic residues" evidence="1">
    <location>
        <begin position="23"/>
        <end position="32"/>
    </location>
</feature>
<gene>
    <name evidence="2" type="ORF">HHK36_020905</name>
</gene>
<evidence type="ECO:0000256" key="1">
    <source>
        <dbReference type="SAM" id="MobiDB-lite"/>
    </source>
</evidence>
<feature type="region of interest" description="Disordered" evidence="1">
    <location>
        <begin position="23"/>
        <end position="53"/>
    </location>
</feature>
<name>A0A834YYG7_TETSI</name>
<accession>A0A834YYG7</accession>
<dbReference type="AlphaFoldDB" id="A0A834YYG7"/>
<evidence type="ECO:0000313" key="3">
    <source>
        <dbReference type="Proteomes" id="UP000655225"/>
    </source>
</evidence>
<proteinExistence type="predicted"/>
<dbReference type="EMBL" id="JABCRI010000014">
    <property type="protein sequence ID" value="KAF8394688.1"/>
    <property type="molecule type" value="Genomic_DNA"/>
</dbReference>
<keyword evidence="3" id="KW-1185">Reference proteome</keyword>
<sequence length="145" mass="17143">MEKRDQPLLEFRPFRYRFGKSDTQRRGVETHLADPIYDEEEDEDQPLGGLDVDVQDEPLDEEDLYPDDGENLVIRRVLPIPKNEYKQLLSVYHYEAEERNVNNKGPRKENRNGQRKIVNGYLSQDAELYTKDMEMTMKIGKKPQL</sequence>
<organism evidence="2 3">
    <name type="scientific">Tetracentron sinense</name>
    <name type="common">Spur-leaf</name>
    <dbReference type="NCBI Taxonomy" id="13715"/>
    <lineage>
        <taxon>Eukaryota</taxon>
        <taxon>Viridiplantae</taxon>
        <taxon>Streptophyta</taxon>
        <taxon>Embryophyta</taxon>
        <taxon>Tracheophyta</taxon>
        <taxon>Spermatophyta</taxon>
        <taxon>Magnoliopsida</taxon>
        <taxon>Trochodendrales</taxon>
        <taxon>Trochodendraceae</taxon>
        <taxon>Tetracentron</taxon>
    </lineage>
</organism>